<accession>A0A5E8B291</accession>
<dbReference type="Pfam" id="PF01399">
    <property type="entry name" value="PCI"/>
    <property type="match status" value="1"/>
</dbReference>
<evidence type="ECO:0000256" key="1">
    <source>
        <dbReference type="SAM" id="MobiDB-lite"/>
    </source>
</evidence>
<reference evidence="3 4" key="1">
    <citation type="submission" date="2019-09" db="EMBL/GenBank/DDBJ databases">
        <authorList>
            <person name="Brejova B."/>
        </authorList>
    </citation>
    <scope>NUCLEOTIDE SEQUENCE [LARGE SCALE GENOMIC DNA]</scope>
</reference>
<sequence length="792" mass="85527">MSYSDDDGAFDISADEEDYNFDYDDESGEGEEGGDMDLENVYYNAKASKDEDLDAAYEGFEQVAQSDAEGSGDWPFKAKKQMIKILFAQGKRDQVLEQYTRLLDYLGDNKLSSSYAEKSFTNMLDLLTATKKGSGASGQQLKKGLESSSTSSFVEKIYVTTLSKLVAVKNERMWIKTNLKLAKLYSDQGQVQKALAVLVETQERCKTGRTGPAADENNLKSSYLMEVYAQMITLYSGIGDYKKMKEIYRQTESLKSAVPHPRILGVISEAGGKMQMREKRYELAREAFFDSFKNYDEAGSLQRIAVLKYYVVACMLSETKINPFESQETRPYRNDPKIAVMVQLVEAFQRNDLDEFQKLFRDQGNAEEIMGDPFIREFLGDIEFSAQALGVLRLVRPYTRIKFAKIASALQIPESLVVEILKSLVFTSKLPLARLDSRGEYVELNAAAVDINLNSHYQLIERQSRNGNDDNKVTDLAQARFSIGNESALDGLDDSNSTVTDRAPYVGTSDGGLAPLLGVYQPPGRTLMLNTKAQQSVDEFVSSLSGPLMLNSRITDALAKIAAPEAASQIKSNVLKDCVINVSPGSARTNVVFDIPRRYVQAAISEASAGTTKDSTKDGNGNSSAAGNGNGNGGAAGAVGGSDGDAGEGPSSGDKVSGSGGDGLSGSIGGAGAGSGALMEGGFSSGAVDPNNPFVGRIQSGKRTLALVGWARAVERLQQATERGEGTIPCGEKMNKGYEWRIASEFSSNTLRSFLTTNGPKKMMITGPGSLAGQGKQGLLTACQQAAAEAWN</sequence>
<dbReference type="InterPro" id="IPR050871">
    <property type="entry name" value="26S_Proteasome/COP9_Components"/>
</dbReference>
<feature type="compositionally biased region" description="Gly residues" evidence="1">
    <location>
        <begin position="658"/>
        <end position="668"/>
    </location>
</feature>
<feature type="compositionally biased region" description="Low complexity" evidence="1">
    <location>
        <begin position="648"/>
        <end position="657"/>
    </location>
</feature>
<dbReference type="EMBL" id="CABVLU010000001">
    <property type="protein sequence ID" value="VVT45585.1"/>
    <property type="molecule type" value="Genomic_DNA"/>
</dbReference>
<feature type="domain" description="PCI" evidence="2">
    <location>
        <begin position="277"/>
        <end position="449"/>
    </location>
</feature>
<feature type="compositionally biased region" description="Gly residues" evidence="1">
    <location>
        <begin position="628"/>
        <end position="644"/>
    </location>
</feature>
<evidence type="ECO:0000313" key="4">
    <source>
        <dbReference type="Proteomes" id="UP000398389"/>
    </source>
</evidence>
<dbReference type="InterPro" id="IPR000717">
    <property type="entry name" value="PCI_dom"/>
</dbReference>
<protein>
    <recommendedName>
        <fullName evidence="2">PCI domain-containing protein</fullName>
    </recommendedName>
</protein>
<dbReference type="SMART" id="SM00753">
    <property type="entry name" value="PAM"/>
    <property type="match status" value="1"/>
</dbReference>
<evidence type="ECO:0000259" key="2">
    <source>
        <dbReference type="PROSITE" id="PS50250"/>
    </source>
</evidence>
<keyword evidence="4" id="KW-1185">Reference proteome</keyword>
<proteinExistence type="predicted"/>
<gene>
    <name evidence="3" type="ORF">SAPINGB_P000803</name>
</gene>
<dbReference type="PANTHER" id="PTHR10678">
    <property type="entry name" value="26S PROTEASOME NON-ATPASE REGULATORY SUBUNIT 11/COP9 SIGNALOSOME COMPLEX SUBUNIT 2"/>
    <property type="match status" value="1"/>
</dbReference>
<dbReference type="OrthoDB" id="194139at2759"/>
<organism evidence="3 4">
    <name type="scientific">Magnusiomyces paraingens</name>
    <dbReference type="NCBI Taxonomy" id="2606893"/>
    <lineage>
        <taxon>Eukaryota</taxon>
        <taxon>Fungi</taxon>
        <taxon>Dikarya</taxon>
        <taxon>Ascomycota</taxon>
        <taxon>Saccharomycotina</taxon>
        <taxon>Dipodascomycetes</taxon>
        <taxon>Dipodascales</taxon>
        <taxon>Dipodascaceae</taxon>
        <taxon>Magnusiomyces</taxon>
    </lineage>
</organism>
<dbReference type="GeneID" id="43579626"/>
<feature type="region of interest" description="Disordered" evidence="1">
    <location>
        <begin position="1"/>
        <end position="36"/>
    </location>
</feature>
<dbReference type="PROSITE" id="PS50250">
    <property type="entry name" value="PCI"/>
    <property type="match status" value="1"/>
</dbReference>
<dbReference type="RefSeq" id="XP_031851417.1">
    <property type="nucleotide sequence ID" value="XM_031995526.1"/>
</dbReference>
<feature type="compositionally biased region" description="Low complexity" evidence="1">
    <location>
        <begin position="618"/>
        <end position="627"/>
    </location>
</feature>
<feature type="region of interest" description="Disordered" evidence="1">
    <location>
        <begin position="607"/>
        <end position="668"/>
    </location>
</feature>
<dbReference type="AlphaFoldDB" id="A0A5E8B291"/>
<dbReference type="Proteomes" id="UP000398389">
    <property type="component" value="Unassembled WGS sequence"/>
</dbReference>
<name>A0A5E8B291_9ASCO</name>
<dbReference type="Gene3D" id="1.25.40.570">
    <property type="match status" value="1"/>
</dbReference>
<evidence type="ECO:0000313" key="3">
    <source>
        <dbReference type="EMBL" id="VVT45585.1"/>
    </source>
</evidence>